<sequence>MFGLFSRNSNVPESVDKLEAGFWPELVGQSWFEAEGVIRRQFPNITVQVLPAVTSIQKTFSPDRVTIFVNSEGRVVRVPKIG</sequence>
<evidence type="ECO:0000256" key="3">
    <source>
        <dbReference type="ARBA" id="ARBA00022900"/>
    </source>
</evidence>
<evidence type="ECO:0000313" key="4">
    <source>
        <dbReference type="EMBL" id="KAK2176228.1"/>
    </source>
</evidence>
<accession>A0AAD9NPQ6</accession>
<comment type="similarity">
    <text evidence="1">Belongs to the protease inhibitor I13 (potato type I serine protease inhibitor) family.</text>
</comment>
<dbReference type="InterPro" id="IPR036354">
    <property type="entry name" value="Prot_inh_pot1_sf"/>
</dbReference>
<dbReference type="Gene3D" id="3.30.10.10">
    <property type="entry name" value="Trypsin Inhibitor V, subunit A"/>
    <property type="match status" value="1"/>
</dbReference>
<organism evidence="4 5">
    <name type="scientific">Ridgeia piscesae</name>
    <name type="common">Tubeworm</name>
    <dbReference type="NCBI Taxonomy" id="27915"/>
    <lineage>
        <taxon>Eukaryota</taxon>
        <taxon>Metazoa</taxon>
        <taxon>Spiralia</taxon>
        <taxon>Lophotrochozoa</taxon>
        <taxon>Annelida</taxon>
        <taxon>Polychaeta</taxon>
        <taxon>Sedentaria</taxon>
        <taxon>Canalipalpata</taxon>
        <taxon>Sabellida</taxon>
        <taxon>Siboglinidae</taxon>
        <taxon>Ridgeia</taxon>
    </lineage>
</organism>
<dbReference type="InterPro" id="IPR000864">
    <property type="entry name" value="Prot_inh_pot1"/>
</dbReference>
<dbReference type="Proteomes" id="UP001209878">
    <property type="component" value="Unassembled WGS sequence"/>
</dbReference>
<dbReference type="Pfam" id="PF00280">
    <property type="entry name" value="potato_inhibit"/>
    <property type="match status" value="1"/>
</dbReference>
<keyword evidence="3" id="KW-0722">Serine protease inhibitor</keyword>
<proteinExistence type="inferred from homology"/>
<gene>
    <name evidence="4" type="ORF">NP493_675g03095</name>
</gene>
<name>A0AAD9NPQ6_RIDPI</name>
<dbReference type="AlphaFoldDB" id="A0AAD9NPQ6"/>
<dbReference type="GO" id="GO:0004867">
    <property type="term" value="F:serine-type endopeptidase inhibitor activity"/>
    <property type="evidence" value="ECO:0007669"/>
    <property type="project" value="UniProtKB-KW"/>
</dbReference>
<evidence type="ECO:0000313" key="5">
    <source>
        <dbReference type="Proteomes" id="UP001209878"/>
    </source>
</evidence>
<evidence type="ECO:0000256" key="1">
    <source>
        <dbReference type="ARBA" id="ARBA00008210"/>
    </source>
</evidence>
<dbReference type="PANTHER" id="PTHR33091">
    <property type="entry name" value="PROTEIN, PUTATIVE, EXPRESSED-RELATED"/>
    <property type="match status" value="1"/>
</dbReference>
<dbReference type="GO" id="GO:0009611">
    <property type="term" value="P:response to wounding"/>
    <property type="evidence" value="ECO:0007669"/>
    <property type="project" value="InterPro"/>
</dbReference>
<dbReference type="EMBL" id="JAODUO010000675">
    <property type="protein sequence ID" value="KAK2176228.1"/>
    <property type="molecule type" value="Genomic_DNA"/>
</dbReference>
<comment type="caution">
    <text evidence="4">The sequence shown here is derived from an EMBL/GenBank/DDBJ whole genome shotgun (WGS) entry which is preliminary data.</text>
</comment>
<dbReference type="PANTHER" id="PTHR33091:SF29">
    <property type="entry name" value="SUBTILISIN INHIBITOR 1"/>
    <property type="match status" value="1"/>
</dbReference>
<reference evidence="4" key="1">
    <citation type="journal article" date="2023" name="Mol. Biol. Evol.">
        <title>Third-Generation Sequencing Reveals the Adaptive Role of the Epigenome in Three Deep-Sea Polychaetes.</title>
        <authorList>
            <person name="Perez M."/>
            <person name="Aroh O."/>
            <person name="Sun Y."/>
            <person name="Lan Y."/>
            <person name="Juniper S.K."/>
            <person name="Young C.R."/>
            <person name="Angers B."/>
            <person name="Qian P.Y."/>
        </authorList>
    </citation>
    <scope>NUCLEOTIDE SEQUENCE</scope>
    <source>
        <strain evidence="4">R07B-5</strain>
    </source>
</reference>
<protein>
    <submittedName>
        <fullName evidence="4">Uncharacterized protein</fullName>
    </submittedName>
</protein>
<keyword evidence="2" id="KW-0646">Protease inhibitor</keyword>
<keyword evidence="5" id="KW-1185">Reference proteome</keyword>
<evidence type="ECO:0000256" key="2">
    <source>
        <dbReference type="ARBA" id="ARBA00022690"/>
    </source>
</evidence>
<dbReference type="SUPFAM" id="SSF54654">
    <property type="entry name" value="CI-2 family of serine protease inhibitors"/>
    <property type="match status" value="1"/>
</dbReference>